<feature type="compositionally biased region" description="Polar residues" evidence="2">
    <location>
        <begin position="335"/>
        <end position="360"/>
    </location>
</feature>
<name>A0A8H7PHQ7_MORIS</name>
<feature type="region of interest" description="Disordered" evidence="2">
    <location>
        <begin position="513"/>
        <end position="555"/>
    </location>
</feature>
<evidence type="ECO:0000256" key="2">
    <source>
        <dbReference type="SAM" id="MobiDB-lite"/>
    </source>
</evidence>
<comment type="caution">
    <text evidence="3">The sequence shown here is derived from an EMBL/GenBank/DDBJ whole genome shotgun (WGS) entry which is preliminary data.</text>
</comment>
<accession>A0A8H7PHQ7</accession>
<keyword evidence="1" id="KW-0175">Coiled coil</keyword>
<evidence type="ECO:0000313" key="3">
    <source>
        <dbReference type="EMBL" id="KAG2174254.1"/>
    </source>
</evidence>
<dbReference type="OrthoDB" id="2417979at2759"/>
<dbReference type="Proteomes" id="UP000654370">
    <property type="component" value="Unassembled WGS sequence"/>
</dbReference>
<keyword evidence="4" id="KW-1185">Reference proteome</keyword>
<dbReference type="EMBL" id="JAEPQZ010000013">
    <property type="protein sequence ID" value="KAG2174254.1"/>
    <property type="molecule type" value="Genomic_DNA"/>
</dbReference>
<feature type="region of interest" description="Disordered" evidence="2">
    <location>
        <begin position="323"/>
        <end position="360"/>
    </location>
</feature>
<reference evidence="3" key="1">
    <citation type="submission" date="2020-12" db="EMBL/GenBank/DDBJ databases">
        <title>Metabolic potential, ecology and presence of endohyphal bacteria is reflected in genomic diversity of Mucoromycotina.</title>
        <authorList>
            <person name="Muszewska A."/>
            <person name="Okrasinska A."/>
            <person name="Steczkiewicz K."/>
            <person name="Drgas O."/>
            <person name="Orlowska M."/>
            <person name="Perlinska-Lenart U."/>
            <person name="Aleksandrzak-Piekarczyk T."/>
            <person name="Szatraj K."/>
            <person name="Zielenkiewicz U."/>
            <person name="Pilsyk S."/>
            <person name="Malc E."/>
            <person name="Mieczkowski P."/>
            <person name="Kruszewska J.S."/>
            <person name="Biernat P."/>
            <person name="Pawlowska J."/>
        </authorList>
    </citation>
    <scope>NUCLEOTIDE SEQUENCE</scope>
    <source>
        <strain evidence="3">WA0000067209</strain>
    </source>
</reference>
<protein>
    <submittedName>
        <fullName evidence="3">Uncharacterized protein</fullName>
    </submittedName>
</protein>
<proteinExistence type="predicted"/>
<feature type="coiled-coil region" evidence="1">
    <location>
        <begin position="51"/>
        <end position="85"/>
    </location>
</feature>
<organism evidence="3 4">
    <name type="scientific">Mortierella isabellina</name>
    <name type="common">Filamentous fungus</name>
    <name type="synonym">Umbelopsis isabellina</name>
    <dbReference type="NCBI Taxonomy" id="91625"/>
    <lineage>
        <taxon>Eukaryota</taxon>
        <taxon>Fungi</taxon>
        <taxon>Fungi incertae sedis</taxon>
        <taxon>Mucoromycota</taxon>
        <taxon>Mucoromycotina</taxon>
        <taxon>Umbelopsidomycetes</taxon>
        <taxon>Umbelopsidales</taxon>
        <taxon>Umbelopsidaceae</taxon>
        <taxon>Umbelopsis</taxon>
    </lineage>
</organism>
<evidence type="ECO:0000256" key="1">
    <source>
        <dbReference type="SAM" id="Coils"/>
    </source>
</evidence>
<gene>
    <name evidence="3" type="ORF">INT43_004275</name>
</gene>
<feature type="region of interest" description="Disordered" evidence="2">
    <location>
        <begin position="130"/>
        <end position="167"/>
    </location>
</feature>
<sequence>MSAISLITNSATSHFSSHKHIGGYRVDNDLSRISSSNKSYSTEVIALRQKLLAYETEIQDNAREIAKWKRKCSELDRSQQDLQLQYENRIKKMKTKYEEDTKRTRLVQVAKHDEALNMISLLQAENESLKQQLNKSQNPKKLNSLESKSSSQSPTSSNEVKTKESIPDQNAIEAAYHDAFLMATSFREPTDKLVSNINATVEALERELQILEQSSGDDLSPSEKSSEANVKTADPMPIVITKPDVIDVLDNMSGSMINEHDIVPESSGKADKSTPRRLVQSKSALNLRAMKALQDSRINSSGQELKYNSASALEQITYLDNGERDVRSSMPTPPLRSSSCNSSPDITLNKTPSPRPNLSSHFLHRKRKSIADLKMEGIWRNDQFALRPSASLSTSELALRAETVAAQAMAADIMRDSSNSSREGGRRRTVSSVYGYDVSASSGSFQQIRTITPPPSPKQGAVHVKLVSRSPKIHPVSAAEEIPRANIDFETMRHRSSMGGEYIQFQTSLSGGRRASMVTPKALPKAPTTSISTPYSTKNLTSLNAPVPTPSASKSKWTKRRVVSAIFKDSVDLS</sequence>
<feature type="compositionally biased region" description="Polar residues" evidence="2">
    <location>
        <begin position="527"/>
        <end position="555"/>
    </location>
</feature>
<feature type="compositionally biased region" description="Low complexity" evidence="2">
    <location>
        <begin position="139"/>
        <end position="159"/>
    </location>
</feature>
<evidence type="ECO:0000313" key="4">
    <source>
        <dbReference type="Proteomes" id="UP000654370"/>
    </source>
</evidence>
<dbReference type="AlphaFoldDB" id="A0A8H7PHQ7"/>